<evidence type="ECO:0000256" key="1">
    <source>
        <dbReference type="ARBA" id="ARBA00004613"/>
    </source>
</evidence>
<dbReference type="AlphaFoldDB" id="A0A6M5YSB7"/>
<evidence type="ECO:0000313" key="7">
    <source>
        <dbReference type="EMBL" id="QJW96779.1"/>
    </source>
</evidence>
<dbReference type="InterPro" id="IPR036465">
    <property type="entry name" value="vWFA_dom_sf"/>
</dbReference>
<dbReference type="InterPro" id="IPR052969">
    <property type="entry name" value="Thr-specific_kinase-like"/>
</dbReference>
<keyword evidence="2" id="KW-0964">Secreted</keyword>
<feature type="transmembrane region" description="Helical" evidence="5">
    <location>
        <begin position="464"/>
        <end position="485"/>
    </location>
</feature>
<keyword evidence="5" id="KW-0812">Transmembrane</keyword>
<proteinExistence type="predicted"/>
<dbReference type="InterPro" id="IPR056861">
    <property type="entry name" value="HMCN1-like_VWA"/>
</dbReference>
<keyword evidence="3" id="KW-0732">Signal</keyword>
<feature type="compositionally biased region" description="Low complexity" evidence="4">
    <location>
        <begin position="714"/>
        <end position="736"/>
    </location>
</feature>
<gene>
    <name evidence="7" type="ORF">FTUN_4338</name>
</gene>
<feature type="compositionally biased region" description="Pro residues" evidence="4">
    <location>
        <begin position="671"/>
        <end position="685"/>
    </location>
</feature>
<feature type="transmembrane region" description="Helical" evidence="5">
    <location>
        <begin position="497"/>
        <end position="515"/>
    </location>
</feature>
<feature type="transmembrane region" description="Helical" evidence="5">
    <location>
        <begin position="521"/>
        <end position="541"/>
    </location>
</feature>
<feature type="transmembrane region" description="Helical" evidence="5">
    <location>
        <begin position="16"/>
        <end position="39"/>
    </location>
</feature>
<keyword evidence="8" id="KW-1185">Reference proteome</keyword>
<dbReference type="RefSeq" id="WP_171472298.1">
    <property type="nucleotide sequence ID" value="NZ_CP053452.2"/>
</dbReference>
<evidence type="ECO:0000256" key="2">
    <source>
        <dbReference type="ARBA" id="ARBA00022525"/>
    </source>
</evidence>
<dbReference type="PANTHER" id="PTHR47763">
    <property type="entry name" value="ALPHA-PROTEIN KINASE VWKA"/>
    <property type="match status" value="1"/>
</dbReference>
<name>A0A6M5YSB7_9BACT</name>
<evidence type="ECO:0000256" key="5">
    <source>
        <dbReference type="SAM" id="Phobius"/>
    </source>
</evidence>
<dbReference type="PROSITE" id="PS50234">
    <property type="entry name" value="VWFA"/>
    <property type="match status" value="1"/>
</dbReference>
<feature type="region of interest" description="Disordered" evidence="4">
    <location>
        <begin position="656"/>
        <end position="824"/>
    </location>
</feature>
<dbReference type="SMART" id="SM00327">
    <property type="entry name" value="VWA"/>
    <property type="match status" value="1"/>
</dbReference>
<accession>A0A6M5YSB7</accession>
<feature type="transmembrane region" description="Helical" evidence="5">
    <location>
        <begin position="423"/>
        <end position="444"/>
    </location>
</feature>
<evidence type="ECO:0000313" key="8">
    <source>
        <dbReference type="Proteomes" id="UP000503447"/>
    </source>
</evidence>
<feature type="domain" description="VWFA" evidence="6">
    <location>
        <begin position="169"/>
        <end position="377"/>
    </location>
</feature>
<dbReference type="SUPFAM" id="SSF53300">
    <property type="entry name" value="vWA-like"/>
    <property type="match status" value="1"/>
</dbReference>
<keyword evidence="5" id="KW-1133">Transmembrane helix</keyword>
<feature type="compositionally biased region" description="Pro residues" evidence="4">
    <location>
        <begin position="702"/>
        <end position="713"/>
    </location>
</feature>
<dbReference type="InterPro" id="IPR002035">
    <property type="entry name" value="VWF_A"/>
</dbReference>
<dbReference type="Gene3D" id="3.40.50.410">
    <property type="entry name" value="von Willebrand factor, type A domain"/>
    <property type="match status" value="1"/>
</dbReference>
<feature type="transmembrane region" description="Helical" evidence="5">
    <location>
        <begin position="548"/>
        <end position="569"/>
    </location>
</feature>
<feature type="compositionally biased region" description="Basic and acidic residues" evidence="4">
    <location>
        <begin position="815"/>
        <end position="824"/>
    </location>
</feature>
<dbReference type="CDD" id="cd00198">
    <property type="entry name" value="vWFA"/>
    <property type="match status" value="1"/>
</dbReference>
<dbReference type="Pfam" id="PF25106">
    <property type="entry name" value="VWA_4"/>
    <property type="match status" value="1"/>
</dbReference>
<dbReference type="EMBL" id="CP053452">
    <property type="protein sequence ID" value="QJW96779.1"/>
    <property type="molecule type" value="Genomic_DNA"/>
</dbReference>
<evidence type="ECO:0000256" key="3">
    <source>
        <dbReference type="ARBA" id="ARBA00022729"/>
    </source>
</evidence>
<keyword evidence="5" id="KW-0472">Membrane</keyword>
<comment type="subcellular location">
    <subcellularLocation>
        <location evidence="1">Secreted</location>
    </subcellularLocation>
</comment>
<feature type="compositionally biased region" description="Basic and acidic residues" evidence="4">
    <location>
        <begin position="750"/>
        <end position="767"/>
    </location>
</feature>
<dbReference type="Proteomes" id="UP000503447">
    <property type="component" value="Chromosome"/>
</dbReference>
<protein>
    <recommendedName>
        <fullName evidence="6">VWFA domain-containing protein</fullName>
    </recommendedName>
</protein>
<evidence type="ECO:0000259" key="6">
    <source>
        <dbReference type="PROSITE" id="PS50234"/>
    </source>
</evidence>
<reference evidence="8" key="1">
    <citation type="submission" date="2020-05" db="EMBL/GenBank/DDBJ databases">
        <title>Frigoriglobus tundricola gen. nov., sp. nov., a psychrotolerant cellulolytic planctomycete of the family Gemmataceae with two divergent copies of 16S rRNA gene.</title>
        <authorList>
            <person name="Kulichevskaya I.S."/>
            <person name="Ivanova A.A."/>
            <person name="Naumoff D.G."/>
            <person name="Beletsky A.V."/>
            <person name="Rijpstra W.I.C."/>
            <person name="Sinninghe Damste J.S."/>
            <person name="Mardanov A.V."/>
            <person name="Ravin N.V."/>
            <person name="Dedysh S.N."/>
        </authorList>
    </citation>
    <scope>NUCLEOTIDE SEQUENCE [LARGE SCALE GENOMIC DNA]</scope>
    <source>
        <strain evidence="8">PL17</strain>
    </source>
</reference>
<organism evidence="7 8">
    <name type="scientific">Frigoriglobus tundricola</name>
    <dbReference type="NCBI Taxonomy" id="2774151"/>
    <lineage>
        <taxon>Bacteria</taxon>
        <taxon>Pseudomonadati</taxon>
        <taxon>Planctomycetota</taxon>
        <taxon>Planctomycetia</taxon>
        <taxon>Gemmatales</taxon>
        <taxon>Gemmataceae</taxon>
        <taxon>Frigoriglobus</taxon>
    </lineage>
</organism>
<sequence>MPAPKLLAGLPKPALFGLYGAVGGLIGALVFGELVWFVLRPPPPKPPEPPPPPEPRLAVSASGALQIYQGGTNKVFVQLARDAFDGPVTVRVEGLPAGVTAADVTVPNEKFDANGQAEAEVELRAAFSADTRAPSRLEVVASTSPGGKLLNVNAPLTLTTLASPMPQADIVFVLDVTGSMQNQIDGLKNGIGTFARDLTRAKVDARFGCVAFRDLFVPEPNGFPQMQVLKFKDETFTSDATAFRDEIAKQRASGGGDTPETSFEAISEAAGLKDWRKSASRVLVLITDAPPKIYATPSLGQSEKETIESLRANKIDFLHLVVNDKELPIYRRVQQGALGTTSSKGEEDKGKEFNLNRTAGDARTFTSVLLPEMTKAIVAAAEAKRPDTRPELAARPPVVELPKAVVKGVQSSDSYDAGSSGQLVLAVGVWTGSIAALVCLFLLGGQHHYLRGTLPSVGRALAGLVGGLLVGLIGGAAGQGLFLLAPDIPLLAAIFRVMGWTILGSLAGAGLSLFVPNLKLVYGLAGGAVGGAVGALGYIAVASVASALLGRLAGGLVLGLFIGLMVAVVEAAFRRAWLEVRYGPREVVTVNLGAEPVKVGGDARVCTVWARGAPGVALRYFIRNGQVICTDVPARSESAVTDGDTRAAGNVTVVVRTGSGSPAPVPDRRPAPPPAPRAKPAPAPQPRDLEDDGLPLPASDRPAPPTAPAPAARPVPARRATPPAAPDGAAPCRAAASCEPSGARAGGQTERQRPGRVPDLRAQEPRTPRNALLRGVRPHVLMSCGAGGRSVGRERRSEETVGPDAGGCGKIFKGARTDRTDEGG</sequence>
<evidence type="ECO:0000256" key="4">
    <source>
        <dbReference type="SAM" id="MobiDB-lite"/>
    </source>
</evidence>
<dbReference type="KEGG" id="ftj:FTUN_4338"/>